<dbReference type="KEGG" id="pco:PHACADRAFT_193712"/>
<dbReference type="InParanoid" id="K5WHI7"/>
<evidence type="ECO:0000313" key="1">
    <source>
        <dbReference type="EMBL" id="EKM58579.1"/>
    </source>
</evidence>
<dbReference type="AlphaFoldDB" id="K5WHI7"/>
<reference evidence="1 2" key="1">
    <citation type="journal article" date="2012" name="BMC Genomics">
        <title>Comparative genomics of the white-rot fungi, Phanerochaete carnosa and P. chrysosporium, to elucidate the genetic basis of the distinct wood types they colonize.</title>
        <authorList>
            <person name="Suzuki H."/>
            <person name="MacDonald J."/>
            <person name="Syed K."/>
            <person name="Salamov A."/>
            <person name="Hori C."/>
            <person name="Aerts A."/>
            <person name="Henrissat B."/>
            <person name="Wiebenga A."/>
            <person name="vanKuyk P.A."/>
            <person name="Barry K."/>
            <person name="Lindquist E."/>
            <person name="LaButti K."/>
            <person name="Lapidus A."/>
            <person name="Lucas S."/>
            <person name="Coutinho P."/>
            <person name="Gong Y."/>
            <person name="Samejima M."/>
            <person name="Mahadevan R."/>
            <person name="Abou-Zaid M."/>
            <person name="de Vries R.P."/>
            <person name="Igarashi K."/>
            <person name="Yadav J.S."/>
            <person name="Grigoriev I.V."/>
            <person name="Master E.R."/>
        </authorList>
    </citation>
    <scope>NUCLEOTIDE SEQUENCE [LARGE SCALE GENOMIC DNA]</scope>
    <source>
        <strain evidence="1 2">HHB-10118-sp</strain>
    </source>
</reference>
<dbReference type="RefSeq" id="XP_007393888.1">
    <property type="nucleotide sequence ID" value="XM_007393826.1"/>
</dbReference>
<evidence type="ECO:0008006" key="3">
    <source>
        <dbReference type="Google" id="ProtNLM"/>
    </source>
</evidence>
<proteinExistence type="predicted"/>
<sequence length="302" mass="33191">MAFRVHSDIFSRHFEDFRKLMSSSALAALSESLDGCPVLRTTDSGTYLSKLVGILYDGGASDWFHRKMTTVPFDELRGIAIVAARYKVRAVIDEVLARLSQCFPSSDLSRFNGNLDFSGWPNPPIGIRQEDAIAAVKLAKLLEAPFLLPAAFAVCAGIDYDCLVKGVVYGDEVVRLDDEELLSCLGGQGLLLEENTQVMKTLLEFIVAAPSSLKDKCRNRSDCNVAIGKLALSAVEIGHFATPCALDPMDGWFSDVYQARPDLKPCTHCQKALQNTVNKRREETWQKLGGIYGVAPWPVANK</sequence>
<protein>
    <recommendedName>
        <fullName evidence="3">BTB domain-containing protein</fullName>
    </recommendedName>
</protein>
<name>K5WHI7_PHACS</name>
<dbReference type="GeneID" id="18910927"/>
<accession>K5WHI7</accession>
<evidence type="ECO:0000313" key="2">
    <source>
        <dbReference type="Proteomes" id="UP000008370"/>
    </source>
</evidence>
<organism evidence="1 2">
    <name type="scientific">Phanerochaete carnosa (strain HHB-10118-sp)</name>
    <name type="common">White-rot fungus</name>
    <name type="synonym">Peniophora carnosa</name>
    <dbReference type="NCBI Taxonomy" id="650164"/>
    <lineage>
        <taxon>Eukaryota</taxon>
        <taxon>Fungi</taxon>
        <taxon>Dikarya</taxon>
        <taxon>Basidiomycota</taxon>
        <taxon>Agaricomycotina</taxon>
        <taxon>Agaricomycetes</taxon>
        <taxon>Polyporales</taxon>
        <taxon>Phanerochaetaceae</taxon>
        <taxon>Phanerochaete</taxon>
    </lineage>
</organism>
<dbReference type="Proteomes" id="UP000008370">
    <property type="component" value="Unassembled WGS sequence"/>
</dbReference>
<dbReference type="OrthoDB" id="10517307at2759"/>
<gene>
    <name evidence="1" type="ORF">PHACADRAFT_193712</name>
</gene>
<dbReference type="EMBL" id="JH930470">
    <property type="protein sequence ID" value="EKM58579.1"/>
    <property type="molecule type" value="Genomic_DNA"/>
</dbReference>
<keyword evidence="2" id="KW-1185">Reference proteome</keyword>
<dbReference type="HOGENOM" id="CLU_921683_0_0_1"/>